<dbReference type="Proteomes" id="UP000298663">
    <property type="component" value="Unassembled WGS sequence"/>
</dbReference>
<evidence type="ECO:0000256" key="2">
    <source>
        <dbReference type="ARBA" id="ARBA00022833"/>
    </source>
</evidence>
<dbReference type="GO" id="GO:0008270">
    <property type="term" value="F:zinc ion binding"/>
    <property type="evidence" value="ECO:0007669"/>
    <property type="project" value="UniProtKB-KW"/>
</dbReference>
<keyword evidence="2" id="KW-0862">Zinc</keyword>
<feature type="domain" description="RING-type" evidence="4">
    <location>
        <begin position="8"/>
        <end position="54"/>
    </location>
</feature>
<keyword evidence="1 3" id="KW-0863">Zinc-finger</keyword>
<dbReference type="SUPFAM" id="SSF57850">
    <property type="entry name" value="RING/U-box"/>
    <property type="match status" value="1"/>
</dbReference>
<evidence type="ECO:0000313" key="6">
    <source>
        <dbReference type="Proteomes" id="UP000298663"/>
    </source>
</evidence>
<dbReference type="AlphaFoldDB" id="A0A4U5M106"/>
<dbReference type="Gene3D" id="3.30.40.10">
    <property type="entry name" value="Zinc/RING finger domain, C3HC4 (zinc finger)"/>
    <property type="match status" value="1"/>
</dbReference>
<evidence type="ECO:0000256" key="3">
    <source>
        <dbReference type="PROSITE-ProRule" id="PRU00175"/>
    </source>
</evidence>
<keyword evidence="1 3" id="KW-0479">Metal-binding</keyword>
<dbReference type="InterPro" id="IPR013083">
    <property type="entry name" value="Znf_RING/FYVE/PHD"/>
</dbReference>
<dbReference type="PROSITE" id="PS50089">
    <property type="entry name" value="ZF_RING_2"/>
    <property type="match status" value="1"/>
</dbReference>
<organism evidence="5 6">
    <name type="scientific">Steinernema carpocapsae</name>
    <name type="common">Entomopathogenic nematode</name>
    <dbReference type="NCBI Taxonomy" id="34508"/>
    <lineage>
        <taxon>Eukaryota</taxon>
        <taxon>Metazoa</taxon>
        <taxon>Ecdysozoa</taxon>
        <taxon>Nematoda</taxon>
        <taxon>Chromadorea</taxon>
        <taxon>Rhabditida</taxon>
        <taxon>Tylenchina</taxon>
        <taxon>Panagrolaimomorpha</taxon>
        <taxon>Strongyloidoidea</taxon>
        <taxon>Steinernematidae</taxon>
        <taxon>Steinernema</taxon>
    </lineage>
</organism>
<evidence type="ECO:0000313" key="5">
    <source>
        <dbReference type="EMBL" id="TKR62327.1"/>
    </source>
</evidence>
<protein>
    <recommendedName>
        <fullName evidence="4">RING-type domain-containing protein</fullName>
    </recommendedName>
</protein>
<dbReference type="InterPro" id="IPR001841">
    <property type="entry name" value="Znf_RING"/>
</dbReference>
<accession>A0A4U5M106</accession>
<dbReference type="EMBL" id="AZBU02000010">
    <property type="protein sequence ID" value="TKR62327.1"/>
    <property type="molecule type" value="Genomic_DNA"/>
</dbReference>
<dbReference type="OrthoDB" id="8028992at2759"/>
<reference evidence="5 6" key="2">
    <citation type="journal article" date="2019" name="G3 (Bethesda)">
        <title>Hybrid Assembly of the Genome of the Entomopathogenic Nematode Steinernema carpocapsae Identifies the X-Chromosome.</title>
        <authorList>
            <person name="Serra L."/>
            <person name="Macchietto M."/>
            <person name="Macias-Munoz A."/>
            <person name="McGill C.J."/>
            <person name="Rodriguez I.M."/>
            <person name="Rodriguez B."/>
            <person name="Murad R."/>
            <person name="Mortazavi A."/>
        </authorList>
    </citation>
    <scope>NUCLEOTIDE SEQUENCE [LARGE SCALE GENOMIC DNA]</scope>
    <source>
        <strain evidence="5 6">ALL</strain>
    </source>
</reference>
<keyword evidence="6" id="KW-1185">Reference proteome</keyword>
<evidence type="ECO:0000256" key="1">
    <source>
        <dbReference type="ARBA" id="ARBA00022771"/>
    </source>
</evidence>
<reference evidence="5 6" key="1">
    <citation type="journal article" date="2015" name="Genome Biol.">
        <title>Comparative genomics of Steinernema reveals deeply conserved gene regulatory networks.</title>
        <authorList>
            <person name="Dillman A.R."/>
            <person name="Macchietto M."/>
            <person name="Porter C.F."/>
            <person name="Rogers A."/>
            <person name="Williams B."/>
            <person name="Antoshechkin I."/>
            <person name="Lee M.M."/>
            <person name="Goodwin Z."/>
            <person name="Lu X."/>
            <person name="Lewis E.E."/>
            <person name="Goodrich-Blair H."/>
            <person name="Stock S.P."/>
            <person name="Adams B.J."/>
            <person name="Sternberg P.W."/>
            <person name="Mortazavi A."/>
        </authorList>
    </citation>
    <scope>NUCLEOTIDE SEQUENCE [LARGE SCALE GENOMIC DNA]</scope>
    <source>
        <strain evidence="5 6">ALL</strain>
    </source>
</reference>
<proteinExistence type="predicted"/>
<comment type="caution">
    <text evidence="5">The sequence shown here is derived from an EMBL/GenBank/DDBJ whole genome shotgun (WGS) entry which is preliminary data.</text>
</comment>
<gene>
    <name evidence="5" type="ORF">L596_026308</name>
</gene>
<name>A0A4U5M106_STECR</name>
<dbReference type="Pfam" id="PF13639">
    <property type="entry name" value="zf-RING_2"/>
    <property type="match status" value="1"/>
</dbReference>
<sequence length="89" mass="10050">MNERFGDCVLCSQDLDSEANLREVVAQCEFCHGSFHRNCIQDFLRRHVSCPNCHMTPSTYGLLSECEDAPPSRRNLVYPVPSGSEVEKS</sequence>
<evidence type="ECO:0000259" key="4">
    <source>
        <dbReference type="PROSITE" id="PS50089"/>
    </source>
</evidence>